<dbReference type="AGR" id="WB:WBGene00009185"/>
<dbReference type="Pfam" id="PF00651">
    <property type="entry name" value="BTB"/>
    <property type="match status" value="1"/>
</dbReference>
<dbReference type="Bgee" id="WBGene00009185">
    <property type="expression patterns" value="Expressed in adult organism and 1 other cell type or tissue"/>
</dbReference>
<dbReference type="SUPFAM" id="SSF54695">
    <property type="entry name" value="POZ domain"/>
    <property type="match status" value="1"/>
</dbReference>
<feature type="compositionally biased region" description="Polar residues" evidence="1">
    <location>
        <begin position="445"/>
        <end position="456"/>
    </location>
</feature>
<dbReference type="KEGG" id="cel:CELE_F27C8.5"/>
<dbReference type="PeptideAtlas" id="Q19838"/>
<dbReference type="InterPro" id="IPR011333">
    <property type="entry name" value="SKP1/BTB/POZ_sf"/>
</dbReference>
<feature type="compositionally biased region" description="Polar residues" evidence="1">
    <location>
        <begin position="424"/>
        <end position="436"/>
    </location>
</feature>
<dbReference type="InParanoid" id="Q19838"/>
<keyword evidence="6" id="KW-1267">Proteomics identification</keyword>
<feature type="region of interest" description="Disordered" evidence="1">
    <location>
        <begin position="513"/>
        <end position="565"/>
    </location>
</feature>
<evidence type="ECO:0007829" key="6">
    <source>
        <dbReference type="PeptideAtlas" id="Q19838"/>
    </source>
</evidence>
<dbReference type="PANTHER" id="PTHR22670">
    <property type="entry name" value="BTB DOMAIN-CONTAINING PROTEIN-RELATED-RELATED"/>
    <property type="match status" value="1"/>
</dbReference>
<name>Q19838_CAEEL</name>
<dbReference type="WormBase" id="F27C8.5">
    <property type="protein sequence ID" value="CE28550"/>
    <property type="gene ID" value="WBGene00009185"/>
    <property type="gene designation" value="pei-1"/>
</dbReference>
<dbReference type="CTD" id="177792"/>
<protein>
    <submittedName>
        <fullName evidence="3">BTB domain-containing protein</fullName>
    </submittedName>
</protein>
<gene>
    <name evidence="3 5" type="primary">pei-1</name>
    <name evidence="3" type="ORF">CELE_F27C8.5</name>
    <name evidence="5" type="ORF">F27C8.5</name>
</gene>
<dbReference type="PANTHER" id="PTHR22670:SF8">
    <property type="entry name" value="BTB DOMAIN-CONTAINING PROTEIN-RELATED"/>
    <property type="match status" value="1"/>
</dbReference>
<evidence type="ECO:0000256" key="1">
    <source>
        <dbReference type="SAM" id="MobiDB-lite"/>
    </source>
</evidence>
<dbReference type="eggNOG" id="ENOG502SE00">
    <property type="taxonomic scope" value="Eukaryota"/>
</dbReference>
<evidence type="ECO:0000313" key="5">
    <source>
        <dbReference type="WormBase" id="F27C8.5"/>
    </source>
</evidence>
<dbReference type="InterPro" id="IPR000210">
    <property type="entry name" value="BTB/POZ_dom"/>
</dbReference>
<dbReference type="PIR" id="T21449">
    <property type="entry name" value="T21449"/>
</dbReference>
<sequence length="565" mass="62971">MFFSNSLHANAAPQHFERIAKILQAKRRAGDFSTCDVKIQLKTGFDMVHSVVICAHSDVFSETFDNQRAPYQPFNMTDFDPDSVRRVFDWMYSGEIDIPETTIADVLAVASYLRVTMLQRQIEQKILNHNGSPIMALNIASARAFSVMDHTMNDLVHGFTEKMTGLGIDEVAKLTANSMIAVMAAVLPMKKKVPLVNMFISWIVCKQPERETINTIIQSLVISDITYDTLYAIRYSLKQYLTNSEIASKSQLTISPSGTIEIKIVPKKESMVSEKSSSLHSVVELPPNQYYRTRSEISAIDKMPDPFVRNLPRTQSASSMIARPRSSGGFPQYFTRSEVEDLQQMTDPFSKSERGMTPTRGPPMGFSSVQCTVKYPGWSKDVMETNKEMYKQCKMNGRYILSEAQTESNAPVFLRPAVGGKVSSSRGALSNLSNSEQNKKYGRGVTQSFSGHSLNDNDPMPKEHDPKVQPSVIISCLSLPTTSPVSVVKPKMTGVKKTDSEIMEINALPSSFNSNSFYTAKTSNTSGHSNDQSAGKSEKSQRSQKSEKSQKLKKPIPQSQYLYPN</sequence>
<dbReference type="SMART" id="SM00225">
    <property type="entry name" value="BTB"/>
    <property type="match status" value="1"/>
</dbReference>
<evidence type="ECO:0000259" key="2">
    <source>
        <dbReference type="PROSITE" id="PS50097"/>
    </source>
</evidence>
<dbReference type="RefSeq" id="NP_501703.1">
    <property type="nucleotide sequence ID" value="NM_069302.8"/>
</dbReference>
<feature type="compositionally biased region" description="Polar residues" evidence="1">
    <location>
        <begin position="513"/>
        <end position="535"/>
    </location>
</feature>
<dbReference type="PaxDb" id="6239-F27C8.5"/>
<feature type="compositionally biased region" description="Basic and acidic residues" evidence="1">
    <location>
        <begin position="536"/>
        <end position="550"/>
    </location>
</feature>
<evidence type="ECO:0000313" key="3">
    <source>
        <dbReference type="EMBL" id="CAA92463.2"/>
    </source>
</evidence>
<feature type="region of interest" description="Disordered" evidence="1">
    <location>
        <begin position="424"/>
        <end position="466"/>
    </location>
</feature>
<dbReference type="Proteomes" id="UP000001940">
    <property type="component" value="Chromosome IV"/>
</dbReference>
<dbReference type="FunCoup" id="Q19838">
    <property type="interactions" value="3"/>
</dbReference>
<dbReference type="OrthoDB" id="6482909at2759"/>
<proteinExistence type="evidence at protein level"/>
<dbReference type="PROSITE" id="PS50097">
    <property type="entry name" value="BTB"/>
    <property type="match status" value="1"/>
</dbReference>
<dbReference type="STRING" id="6239.F27C8.5.1"/>
<dbReference type="AlphaFoldDB" id="Q19838"/>
<dbReference type="Gene3D" id="3.30.710.10">
    <property type="entry name" value="Potassium Channel Kv1.1, Chain A"/>
    <property type="match status" value="1"/>
</dbReference>
<feature type="domain" description="BTB" evidence="2">
    <location>
        <begin position="35"/>
        <end position="100"/>
    </location>
</feature>
<dbReference type="GeneID" id="177792"/>
<dbReference type="CDD" id="cd18186">
    <property type="entry name" value="BTB_POZ_ZBTB_KLHL-like"/>
    <property type="match status" value="1"/>
</dbReference>
<keyword evidence="4" id="KW-1185">Reference proteome</keyword>
<dbReference type="OMA" id="NMFISWI"/>
<dbReference type="HOGENOM" id="CLU_482539_0_0_1"/>
<dbReference type="UCSC" id="F27C8.5">
    <property type="organism name" value="c. elegans"/>
</dbReference>
<evidence type="ECO:0000313" key="4">
    <source>
        <dbReference type="Proteomes" id="UP000001940"/>
    </source>
</evidence>
<dbReference type="EMBL" id="BX284604">
    <property type="protein sequence ID" value="CAA92463.2"/>
    <property type="molecule type" value="Genomic_DNA"/>
</dbReference>
<organism evidence="3 4">
    <name type="scientific">Caenorhabditis elegans</name>
    <dbReference type="NCBI Taxonomy" id="6239"/>
    <lineage>
        <taxon>Eukaryota</taxon>
        <taxon>Metazoa</taxon>
        <taxon>Ecdysozoa</taxon>
        <taxon>Nematoda</taxon>
        <taxon>Chromadorea</taxon>
        <taxon>Rhabditida</taxon>
        <taxon>Rhabditina</taxon>
        <taxon>Rhabditomorpha</taxon>
        <taxon>Rhabditoidea</taxon>
        <taxon>Rhabditidae</taxon>
        <taxon>Peloderinae</taxon>
        <taxon>Caenorhabditis</taxon>
    </lineage>
</organism>
<accession>Q19838</accession>
<reference evidence="3 4" key="1">
    <citation type="journal article" date="1998" name="Science">
        <title>Genome sequence of the nematode C. elegans: a platform for investigating biology.</title>
        <authorList>
            <consortium name="The C. elegans sequencing consortium"/>
            <person name="Sulson J.E."/>
            <person name="Waterston R."/>
        </authorList>
    </citation>
    <scope>NUCLEOTIDE SEQUENCE [LARGE SCALE GENOMIC DNA]</scope>
    <source>
        <strain evidence="3 4">Bristol N2</strain>
    </source>
</reference>